<dbReference type="PROSITE" id="PS51257">
    <property type="entry name" value="PROKAR_LIPOPROTEIN"/>
    <property type="match status" value="1"/>
</dbReference>
<feature type="chain" id="PRO_5019736158" evidence="2">
    <location>
        <begin position="25"/>
        <end position="362"/>
    </location>
</feature>
<feature type="compositionally biased region" description="Acidic residues" evidence="1">
    <location>
        <begin position="215"/>
        <end position="230"/>
    </location>
</feature>
<feature type="compositionally biased region" description="Polar residues" evidence="1">
    <location>
        <begin position="260"/>
        <end position="270"/>
    </location>
</feature>
<feature type="signal peptide" evidence="2">
    <location>
        <begin position="1"/>
        <end position="24"/>
    </location>
</feature>
<keyword evidence="4" id="KW-1185">Reference proteome</keyword>
<evidence type="ECO:0000313" key="4">
    <source>
        <dbReference type="Proteomes" id="UP000291343"/>
    </source>
</evidence>
<accession>A0A482WRJ5</accession>
<dbReference type="Proteomes" id="UP000291343">
    <property type="component" value="Unassembled WGS sequence"/>
</dbReference>
<evidence type="ECO:0000256" key="2">
    <source>
        <dbReference type="SAM" id="SignalP"/>
    </source>
</evidence>
<evidence type="ECO:0000313" key="3">
    <source>
        <dbReference type="EMBL" id="RZF36239.1"/>
    </source>
</evidence>
<feature type="compositionally biased region" description="Basic residues" evidence="1">
    <location>
        <begin position="191"/>
        <end position="205"/>
    </location>
</feature>
<keyword evidence="2" id="KW-0732">Signal</keyword>
<dbReference type="AlphaFoldDB" id="A0A482WRJ5"/>
<dbReference type="InParanoid" id="A0A482WRJ5"/>
<dbReference type="OrthoDB" id="6635999at2759"/>
<comment type="caution">
    <text evidence="3">The sequence shown here is derived from an EMBL/GenBank/DDBJ whole genome shotgun (WGS) entry which is preliminary data.</text>
</comment>
<dbReference type="EMBL" id="QKKF02026764">
    <property type="protein sequence ID" value="RZF36239.1"/>
    <property type="molecule type" value="Genomic_DNA"/>
</dbReference>
<protein>
    <submittedName>
        <fullName evidence="3">Uncharacterized protein</fullName>
    </submittedName>
</protein>
<feature type="compositionally biased region" description="Basic residues" evidence="1">
    <location>
        <begin position="80"/>
        <end position="98"/>
    </location>
</feature>
<organism evidence="3 4">
    <name type="scientific">Laodelphax striatellus</name>
    <name type="common">Small brown planthopper</name>
    <name type="synonym">Delphax striatella</name>
    <dbReference type="NCBI Taxonomy" id="195883"/>
    <lineage>
        <taxon>Eukaryota</taxon>
        <taxon>Metazoa</taxon>
        <taxon>Ecdysozoa</taxon>
        <taxon>Arthropoda</taxon>
        <taxon>Hexapoda</taxon>
        <taxon>Insecta</taxon>
        <taxon>Pterygota</taxon>
        <taxon>Neoptera</taxon>
        <taxon>Paraneoptera</taxon>
        <taxon>Hemiptera</taxon>
        <taxon>Auchenorrhyncha</taxon>
        <taxon>Fulgoroidea</taxon>
        <taxon>Delphacidae</taxon>
        <taxon>Criomorphinae</taxon>
        <taxon>Laodelphax</taxon>
    </lineage>
</organism>
<sequence>MLGFRLCVWAVALIFIATACQVNSKVPPKFIRATRGASKAIYGTRSGYPPIFSGPRKLVVGSTSLKREIGSPPANFPSPHGRRVRRRKTVKRAKKPSRRPSSYAYGLPVYAQRYKYYAPSRPVRYKTRAKPVAKLKLRMPTYTQLQDPDDYEEEDKPYNPDESYDYFDEPKPQVMSVTPIKTRPRPVITVVHHRKKKKKRPKYSSKPKSTTPRTEEDDEDTKDEDDEDDEGYHRKPSSKPHRYHTEEPPHRYQTHKYTDSDGSYTQTPNPSKFIPPYILASNNNYGGGAEHNHAYQNHGYYTQMPPQYTPPKYTPPSFTPPVYYPSSTFNPHQYRATGPADTDIGFGQGMEYVADQNPSPWK</sequence>
<name>A0A482WRJ5_LAOST</name>
<evidence type="ECO:0000256" key="1">
    <source>
        <dbReference type="SAM" id="MobiDB-lite"/>
    </source>
</evidence>
<feature type="region of interest" description="Disordered" evidence="1">
    <location>
        <begin position="333"/>
        <end position="362"/>
    </location>
</feature>
<gene>
    <name evidence="3" type="ORF">LSTR_LSTR013664</name>
</gene>
<proteinExistence type="predicted"/>
<reference evidence="3 4" key="1">
    <citation type="journal article" date="2017" name="Gigascience">
        <title>Genome sequence of the small brown planthopper, Laodelphax striatellus.</title>
        <authorList>
            <person name="Zhu J."/>
            <person name="Jiang F."/>
            <person name="Wang X."/>
            <person name="Yang P."/>
            <person name="Bao Y."/>
            <person name="Zhao W."/>
            <person name="Wang W."/>
            <person name="Lu H."/>
            <person name="Wang Q."/>
            <person name="Cui N."/>
            <person name="Li J."/>
            <person name="Chen X."/>
            <person name="Luo L."/>
            <person name="Yu J."/>
            <person name="Kang L."/>
            <person name="Cui F."/>
        </authorList>
    </citation>
    <scope>NUCLEOTIDE SEQUENCE [LARGE SCALE GENOMIC DNA]</scope>
    <source>
        <strain evidence="3">Lst14</strain>
    </source>
</reference>
<feature type="region of interest" description="Disordered" evidence="1">
    <location>
        <begin position="139"/>
        <end position="276"/>
    </location>
</feature>
<feature type="region of interest" description="Disordered" evidence="1">
    <location>
        <begin position="69"/>
        <end position="101"/>
    </location>
</feature>